<keyword evidence="9 14" id="KW-0472">Membrane</keyword>
<feature type="transmembrane region" description="Helical" evidence="14">
    <location>
        <begin position="983"/>
        <end position="1003"/>
    </location>
</feature>
<dbReference type="InterPro" id="IPR052076">
    <property type="entry name" value="TRP_cation_channel"/>
</dbReference>
<keyword evidence="7 12" id="KW-0040">ANK repeat</keyword>
<keyword evidence="5" id="KW-0677">Repeat</keyword>
<dbReference type="InterPro" id="IPR036770">
    <property type="entry name" value="Ankyrin_rpt-contain_sf"/>
</dbReference>
<protein>
    <submittedName>
        <fullName evidence="17">Transient receptor potential cation channel subfamily A member 1</fullName>
    </submittedName>
</protein>
<dbReference type="Gene3D" id="1.25.40.20">
    <property type="entry name" value="Ankyrin repeat-containing domain"/>
    <property type="match status" value="5"/>
</dbReference>
<feature type="transmembrane region" description="Helical" evidence="14">
    <location>
        <begin position="1023"/>
        <end position="1045"/>
    </location>
</feature>
<sequence>MPNVFYFIELIRNWRIDTQQVPVQISPSTPIINVIPNSVEEPEKKKSPDEKNAEKQAEAEKQQQQPKQGPFGWFWTTIKGIRPWLKSAPGEPVELQTMLPSSVSVQKPPPAKKAEDKKQEAEKKKPPEKAGKGKGGKKAPAGGGAPGICLMTESPYRIIKAAESGNLDAFKKLYYADTTRLLIQDHRGRSCTHQAAFRNRIPVLEFIRSQGADLNIKDNAGNTPLHVAVENEALDAVDYLLRMGVATNILNEKKQAVIHLATELNKVCVLKVMGKYTDMIDIQQGGEHGRTALHIAAIYDQDECATLLIKQFDASPRKPCNNGYYPIHEAAKNASSKTLEVFLQWGESSGSSREEMISFFDAEGNVPLHSAVHGGDIKAVELCLTSGAKISTQQHDLSTPVHLACSQGATEIVKLMFKMQPEEKVVCLTSCDVQKMTPLHCAAMFDHPDIVEYLVSEGGDINQVDKEKRSPLLLAALRGGWRTVHVLIRLQADIHIKDVNKRNVLHLVVMNGGRLEQFAAEVSKAQSETGLLQLLNEKDISGCSPLHYASREGHIRSLENLIKLGACINLKNNNNESPLHFAARYGRYNTVKQLLDSEKGTFIINESDGEGLTPLHICSQHGHMKLVQLLLNRGALLHRDHNGRNPLHLAAMCGFTQTAEMLYTVHSHLLDQADKDGNTALHLATMENQASSIMLLMNLGCKLLYNHMDMSAMDYAIYYKYSEAALAMVTHEKRAEEVMLLKSNKHPCVTLALIASMPRVFEAVQDKCIEKADCKKDSKQFYVKYDFTCLQCPQFYADMDEETGEAYNISEPIPLPALNAMVVHGRVELLAHPLSQKYLQMKWNSYGKYFHVANVLFYSIFLGFVTCFSSQMMVHDEKEDEESLKRFLASTKHLGANISNYTQREYLESNKAKILEVSITPIMYISGLGIMAYISLNSIREFVQVYQQKFLYFLDPINLVSWILYSSSILMVTPIFGGKIFELQFSCASLTVFLSWFNLLLLLQRFDQVGIYVVMFLEILQTLIKVLMVFSILIIAFGLAFYILLSRGEHLSFRSVPMSLVRTFSMMLGEIDFMGTYVQPYYLRDAGSRSLPFAMPTFLILGIFMVLMPILLMNLLIGLAVGDIESVRRNAQLKRLAMQVVLHSELERKIPRVLLEKVDKSEIIEYPNDAQSNLGFLDSILKKWFGSPFSEEGPDPTIETPEDMIIAKIEKTKTKLRDLTRMMESQQQLLRLIVQKMEIKTEAEDVDEGMSPSESRRSKWTSPKLKSKLKSALSLAK</sequence>
<dbReference type="Pfam" id="PF00023">
    <property type="entry name" value="Ank"/>
    <property type="match status" value="1"/>
</dbReference>
<evidence type="ECO:0000313" key="16">
    <source>
        <dbReference type="Proteomes" id="UP000695000"/>
    </source>
</evidence>
<feature type="region of interest" description="Disordered" evidence="13">
    <location>
        <begin position="1243"/>
        <end position="1264"/>
    </location>
</feature>
<comment type="subcellular location">
    <subcellularLocation>
        <location evidence="1">Membrane</location>
        <topology evidence="1">Multi-pass membrane protein</topology>
    </subcellularLocation>
</comment>
<evidence type="ECO:0000313" key="17">
    <source>
        <dbReference type="RefSeq" id="XP_017774721.1"/>
    </source>
</evidence>
<evidence type="ECO:0000259" key="15">
    <source>
        <dbReference type="Pfam" id="PF00520"/>
    </source>
</evidence>
<feature type="repeat" description="ANK" evidence="12">
    <location>
        <begin position="574"/>
        <end position="606"/>
    </location>
</feature>
<evidence type="ECO:0000256" key="12">
    <source>
        <dbReference type="PROSITE-ProRule" id="PRU00023"/>
    </source>
</evidence>
<feature type="transmembrane region" description="Helical" evidence="14">
    <location>
        <begin position="1098"/>
        <end position="1121"/>
    </location>
</feature>
<evidence type="ECO:0000256" key="7">
    <source>
        <dbReference type="ARBA" id="ARBA00023043"/>
    </source>
</evidence>
<feature type="repeat" description="ANK" evidence="12">
    <location>
        <begin position="434"/>
        <end position="466"/>
    </location>
</feature>
<feature type="repeat" description="ANK" evidence="12">
    <location>
        <begin position="363"/>
        <end position="395"/>
    </location>
</feature>
<dbReference type="Pfam" id="PF12796">
    <property type="entry name" value="Ank_2"/>
    <property type="match status" value="4"/>
</dbReference>
<dbReference type="RefSeq" id="XP_017774721.1">
    <property type="nucleotide sequence ID" value="XM_017919232.1"/>
</dbReference>
<dbReference type="InterPro" id="IPR002110">
    <property type="entry name" value="Ankyrin_rpt"/>
</dbReference>
<dbReference type="InterPro" id="IPR005821">
    <property type="entry name" value="Ion_trans_dom"/>
</dbReference>
<dbReference type="PANTHER" id="PTHR47143:SF1">
    <property type="entry name" value="ION_TRANS DOMAIN-CONTAINING PROTEIN"/>
    <property type="match status" value="1"/>
</dbReference>
<reference evidence="17" key="1">
    <citation type="submission" date="2025-08" db="UniProtKB">
        <authorList>
            <consortium name="RefSeq"/>
        </authorList>
    </citation>
    <scope>IDENTIFICATION</scope>
</reference>
<dbReference type="PANTHER" id="PTHR47143">
    <property type="entry name" value="TRANSIENT RECEPTOR POTENTIAL CATION CHANNEL PROTEIN PAINLESS"/>
    <property type="match status" value="1"/>
</dbReference>
<evidence type="ECO:0000256" key="14">
    <source>
        <dbReference type="SAM" id="Phobius"/>
    </source>
</evidence>
<proteinExistence type="predicted"/>
<feature type="region of interest" description="Disordered" evidence="13">
    <location>
        <begin position="100"/>
        <end position="146"/>
    </location>
</feature>
<keyword evidence="17" id="KW-0675">Receptor</keyword>
<feature type="repeat" description="ANK" evidence="12">
    <location>
        <begin position="676"/>
        <end position="700"/>
    </location>
</feature>
<evidence type="ECO:0000256" key="13">
    <source>
        <dbReference type="SAM" id="MobiDB-lite"/>
    </source>
</evidence>
<evidence type="ECO:0000256" key="5">
    <source>
        <dbReference type="ARBA" id="ARBA00022737"/>
    </source>
</evidence>
<evidence type="ECO:0000256" key="8">
    <source>
        <dbReference type="ARBA" id="ARBA00023065"/>
    </source>
</evidence>
<evidence type="ECO:0000256" key="11">
    <source>
        <dbReference type="ARBA" id="ARBA00023303"/>
    </source>
</evidence>
<feature type="compositionally biased region" description="Basic and acidic residues" evidence="13">
    <location>
        <begin position="41"/>
        <end position="61"/>
    </location>
</feature>
<evidence type="ECO:0000256" key="2">
    <source>
        <dbReference type="ARBA" id="ARBA00022448"/>
    </source>
</evidence>
<keyword evidence="2" id="KW-0813">Transport</keyword>
<evidence type="ECO:0000256" key="9">
    <source>
        <dbReference type="ARBA" id="ARBA00023136"/>
    </source>
</evidence>
<dbReference type="GeneID" id="108561346"/>
<dbReference type="PROSITE" id="PS50297">
    <property type="entry name" value="ANK_REP_REGION"/>
    <property type="match status" value="8"/>
</dbReference>
<evidence type="ECO:0000256" key="6">
    <source>
        <dbReference type="ARBA" id="ARBA00022989"/>
    </source>
</evidence>
<feature type="transmembrane region" description="Helical" evidence="14">
    <location>
        <begin position="849"/>
        <end position="868"/>
    </location>
</feature>
<dbReference type="Proteomes" id="UP000695000">
    <property type="component" value="Unplaced"/>
</dbReference>
<evidence type="ECO:0000256" key="4">
    <source>
        <dbReference type="ARBA" id="ARBA00022692"/>
    </source>
</evidence>
<feature type="repeat" description="ANK" evidence="12">
    <location>
        <begin position="541"/>
        <end position="573"/>
    </location>
</feature>
<feature type="repeat" description="ANK" evidence="12">
    <location>
        <begin position="610"/>
        <end position="642"/>
    </location>
</feature>
<gene>
    <name evidence="17" type="primary">LOC108561346</name>
</gene>
<evidence type="ECO:0000256" key="1">
    <source>
        <dbReference type="ARBA" id="ARBA00004141"/>
    </source>
</evidence>
<keyword evidence="8" id="KW-0406">Ion transport</keyword>
<dbReference type="PROSITE" id="PS50088">
    <property type="entry name" value="ANK_REPEAT"/>
    <property type="match status" value="9"/>
</dbReference>
<keyword evidence="11" id="KW-0407">Ion channel</keyword>
<feature type="domain" description="Ion transport" evidence="15">
    <location>
        <begin position="931"/>
        <end position="1131"/>
    </location>
</feature>
<feature type="transmembrane region" description="Helical" evidence="14">
    <location>
        <begin position="914"/>
        <end position="936"/>
    </location>
</feature>
<feature type="repeat" description="ANK" evidence="12">
    <location>
        <begin position="187"/>
        <end position="219"/>
    </location>
</feature>
<feature type="repeat" description="ANK" evidence="12">
    <location>
        <begin position="467"/>
        <end position="499"/>
    </location>
</feature>
<name>A0ABM1MJH1_NICVS</name>
<dbReference type="Pfam" id="PF00520">
    <property type="entry name" value="Ion_trans"/>
    <property type="match status" value="1"/>
</dbReference>
<dbReference type="SMART" id="SM00248">
    <property type="entry name" value="ANK"/>
    <property type="match status" value="14"/>
</dbReference>
<keyword evidence="10" id="KW-0325">Glycoprotein</keyword>
<keyword evidence="4 14" id="KW-0812">Transmembrane</keyword>
<keyword evidence="3" id="KW-0716">Sensory transduction</keyword>
<keyword evidence="6 14" id="KW-1133">Transmembrane helix</keyword>
<evidence type="ECO:0000256" key="3">
    <source>
        <dbReference type="ARBA" id="ARBA00022606"/>
    </source>
</evidence>
<feature type="region of interest" description="Disordered" evidence="13">
    <location>
        <begin position="34"/>
        <end position="72"/>
    </location>
</feature>
<feature type="compositionally biased region" description="Basic and acidic residues" evidence="13">
    <location>
        <begin position="112"/>
        <end position="131"/>
    </location>
</feature>
<evidence type="ECO:0000256" key="10">
    <source>
        <dbReference type="ARBA" id="ARBA00023180"/>
    </source>
</evidence>
<feature type="repeat" description="ANK" evidence="12">
    <location>
        <begin position="220"/>
        <end position="252"/>
    </location>
</feature>
<accession>A0ABM1MJH1</accession>
<keyword evidence="16" id="KW-1185">Reference proteome</keyword>
<dbReference type="SUPFAM" id="SSF48403">
    <property type="entry name" value="Ankyrin repeat"/>
    <property type="match status" value="2"/>
</dbReference>
<organism evidence="16 17">
    <name type="scientific">Nicrophorus vespilloides</name>
    <name type="common">Boreal carrion beetle</name>
    <dbReference type="NCBI Taxonomy" id="110193"/>
    <lineage>
        <taxon>Eukaryota</taxon>
        <taxon>Metazoa</taxon>
        <taxon>Ecdysozoa</taxon>
        <taxon>Arthropoda</taxon>
        <taxon>Hexapoda</taxon>
        <taxon>Insecta</taxon>
        <taxon>Pterygota</taxon>
        <taxon>Neoptera</taxon>
        <taxon>Endopterygota</taxon>
        <taxon>Coleoptera</taxon>
        <taxon>Polyphaga</taxon>
        <taxon>Staphyliniformia</taxon>
        <taxon>Silphidae</taxon>
        <taxon>Nicrophorinae</taxon>
        <taxon>Nicrophorus</taxon>
    </lineage>
</organism>